<protein>
    <submittedName>
        <fullName evidence="4">Zeta toxin family protein</fullName>
    </submittedName>
</protein>
<evidence type="ECO:0000259" key="3">
    <source>
        <dbReference type="Pfam" id="PF06414"/>
    </source>
</evidence>
<dbReference type="GO" id="GO:0016301">
    <property type="term" value="F:kinase activity"/>
    <property type="evidence" value="ECO:0007669"/>
    <property type="project" value="InterPro"/>
</dbReference>
<comment type="caution">
    <text evidence="4">The sequence shown here is derived from an EMBL/GenBank/DDBJ whole genome shotgun (WGS) entry which is preliminary data.</text>
</comment>
<sequence length="247" mass="27594">MSTIPRVRMFAGPNGSGKSTFNSKVPAHLLVNYINPDAIELSIRETGVFEFSQFGLRDFARFAVPFLRTHGLLTKFPLSLAKLDDLGVEGDRLIFPSRQIDSYIASALSDFLRVSLIDERVSFTFETVMSDGSKIELLRQAKAAGYRVYVYYVATADPDINVARVAYRASIGGHDVPPDKIRSRYARSLEHLSDAILISNRAYIFDNSQDGEPSFAQVAEITDGEIIDIVSDTQPAWFQQYVLDKLI</sequence>
<accession>A0A7Y8FEH4</accession>
<evidence type="ECO:0000313" key="5">
    <source>
        <dbReference type="Proteomes" id="UP000537188"/>
    </source>
</evidence>
<evidence type="ECO:0000256" key="1">
    <source>
        <dbReference type="ARBA" id="ARBA00022741"/>
    </source>
</evidence>
<dbReference type="Pfam" id="PF06414">
    <property type="entry name" value="Zeta_toxin"/>
    <property type="match status" value="1"/>
</dbReference>
<keyword evidence="1" id="KW-0547">Nucleotide-binding</keyword>
<dbReference type="Gene3D" id="3.40.50.300">
    <property type="entry name" value="P-loop containing nucleotide triphosphate hydrolases"/>
    <property type="match status" value="1"/>
</dbReference>
<feature type="domain" description="Zeta toxin" evidence="3">
    <location>
        <begin position="112"/>
        <end position="190"/>
    </location>
</feature>
<dbReference type="GO" id="GO:0005524">
    <property type="term" value="F:ATP binding"/>
    <property type="evidence" value="ECO:0007669"/>
    <property type="project" value="UniProtKB-KW"/>
</dbReference>
<dbReference type="EMBL" id="JACARF010000018">
    <property type="protein sequence ID" value="NWE77166.1"/>
    <property type="molecule type" value="Genomic_DNA"/>
</dbReference>
<evidence type="ECO:0000256" key="2">
    <source>
        <dbReference type="ARBA" id="ARBA00022840"/>
    </source>
</evidence>
<name>A0A7Y8FEH4_9PSED</name>
<keyword evidence="2" id="KW-0067">ATP-binding</keyword>
<dbReference type="InterPro" id="IPR027417">
    <property type="entry name" value="P-loop_NTPase"/>
</dbReference>
<dbReference type="AlphaFoldDB" id="A0A7Y8FEH4"/>
<dbReference type="PANTHER" id="PTHR39206">
    <property type="entry name" value="SLL8004 PROTEIN"/>
    <property type="match status" value="1"/>
</dbReference>
<dbReference type="Proteomes" id="UP000537188">
    <property type="component" value="Unassembled WGS sequence"/>
</dbReference>
<evidence type="ECO:0000313" key="4">
    <source>
        <dbReference type="EMBL" id="NWE77166.1"/>
    </source>
</evidence>
<organism evidence="4 5">
    <name type="scientific">Pseudomonas yamanorum</name>
    <dbReference type="NCBI Taxonomy" id="515393"/>
    <lineage>
        <taxon>Bacteria</taxon>
        <taxon>Pseudomonadati</taxon>
        <taxon>Pseudomonadota</taxon>
        <taxon>Gammaproteobacteria</taxon>
        <taxon>Pseudomonadales</taxon>
        <taxon>Pseudomonadaceae</taxon>
        <taxon>Pseudomonas</taxon>
    </lineage>
</organism>
<dbReference type="PANTHER" id="PTHR39206:SF1">
    <property type="entry name" value="SLL8004 PROTEIN"/>
    <property type="match status" value="1"/>
</dbReference>
<dbReference type="SUPFAM" id="SSF52540">
    <property type="entry name" value="P-loop containing nucleoside triphosphate hydrolases"/>
    <property type="match status" value="1"/>
</dbReference>
<gene>
    <name evidence="4" type="ORF">HX828_16495</name>
</gene>
<reference evidence="4 5" key="1">
    <citation type="submission" date="2020-04" db="EMBL/GenBank/DDBJ databases">
        <title>Molecular characterization of pseudomonads from Agaricus bisporus reveal novel blotch 2 pathogens in Western Europe.</title>
        <authorList>
            <person name="Taparia T."/>
            <person name="Krijger M."/>
            <person name="Haynes E."/>
            <person name="Elpinstone J.G."/>
            <person name="Noble R."/>
            <person name="Van Der Wolf J."/>
        </authorList>
    </citation>
    <scope>NUCLEOTIDE SEQUENCE [LARGE SCALE GENOMIC DNA]</scope>
    <source>
        <strain evidence="4 5">IPO3781</strain>
    </source>
</reference>
<proteinExistence type="predicted"/>
<dbReference type="InterPro" id="IPR010488">
    <property type="entry name" value="Zeta_toxin_domain"/>
</dbReference>